<name>A0A9P5Y4I8_9AGAR</name>
<gene>
    <name evidence="3" type="ORF">BDZ94DRAFT_1263764</name>
</gene>
<dbReference type="Proteomes" id="UP000807353">
    <property type="component" value="Unassembled WGS sequence"/>
</dbReference>
<keyword evidence="1" id="KW-0812">Transmembrane</keyword>
<feature type="transmembrane region" description="Helical" evidence="1">
    <location>
        <begin position="170"/>
        <end position="190"/>
    </location>
</feature>
<evidence type="ECO:0000313" key="3">
    <source>
        <dbReference type="EMBL" id="KAF9461456.1"/>
    </source>
</evidence>
<comment type="caution">
    <text evidence="3">The sequence shown here is derived from an EMBL/GenBank/DDBJ whole genome shotgun (WGS) entry which is preliminary data.</text>
</comment>
<dbReference type="Pfam" id="PF20152">
    <property type="entry name" value="DUF6534"/>
    <property type="match status" value="1"/>
</dbReference>
<evidence type="ECO:0000256" key="1">
    <source>
        <dbReference type="SAM" id="Phobius"/>
    </source>
</evidence>
<protein>
    <recommendedName>
        <fullName evidence="2">DUF6534 domain-containing protein</fullName>
    </recommendedName>
</protein>
<evidence type="ECO:0000313" key="4">
    <source>
        <dbReference type="Proteomes" id="UP000807353"/>
    </source>
</evidence>
<accession>A0A9P5Y4I8</accession>
<sequence length="350" mass="38717">MSAPVLPTRPKIDDTYGAAFIGMLFATMLYGLTTLQTYFYFVYYPQDGMENKFLVSLVWFLDTIQTVLVSESMYHYLVTNYANPPALAIGHWSLFVSIAVNVTVSFCVQCFFTVRIFRLSPHKVRWWLSSFIALIVLSHFCIGIRTVIFLLIEKEMKRLPEIKLTSATPFATLSVLADTLIALALCILLHGSRTGFRHTNKLVTMLMIYAINRCLLTSFVELAAVIVFVISPGTLWFLGIEFVIGKLYANSLLATLNSRNALGASSGTMQSVPLSGIEFQQGTGGDISQRSIVLNISNSDSQKAGAIDGTDILTSKNETGNFLVEQAQTSIIIFHPLHPPDLVEVPLVVP</sequence>
<keyword evidence="1" id="KW-0472">Membrane</keyword>
<dbReference type="AlphaFoldDB" id="A0A9P5Y4I8"/>
<keyword evidence="1" id="KW-1133">Transmembrane helix</keyword>
<feature type="transmembrane region" description="Helical" evidence="1">
    <location>
        <begin position="20"/>
        <end position="41"/>
    </location>
</feature>
<feature type="transmembrane region" description="Helical" evidence="1">
    <location>
        <begin position="202"/>
        <end position="230"/>
    </location>
</feature>
<dbReference type="PANTHER" id="PTHR40465">
    <property type="entry name" value="CHROMOSOME 1, WHOLE GENOME SHOTGUN SEQUENCE"/>
    <property type="match status" value="1"/>
</dbReference>
<dbReference type="OrthoDB" id="3012488at2759"/>
<keyword evidence="4" id="KW-1185">Reference proteome</keyword>
<evidence type="ECO:0000259" key="2">
    <source>
        <dbReference type="Pfam" id="PF20152"/>
    </source>
</evidence>
<proteinExistence type="predicted"/>
<dbReference type="InterPro" id="IPR045339">
    <property type="entry name" value="DUF6534"/>
</dbReference>
<feature type="transmembrane region" description="Helical" evidence="1">
    <location>
        <begin position="126"/>
        <end position="150"/>
    </location>
</feature>
<dbReference type="PANTHER" id="PTHR40465:SF1">
    <property type="entry name" value="DUF6534 DOMAIN-CONTAINING PROTEIN"/>
    <property type="match status" value="1"/>
</dbReference>
<feature type="transmembrane region" description="Helical" evidence="1">
    <location>
        <begin position="89"/>
        <end position="114"/>
    </location>
</feature>
<organism evidence="3 4">
    <name type="scientific">Collybia nuda</name>
    <dbReference type="NCBI Taxonomy" id="64659"/>
    <lineage>
        <taxon>Eukaryota</taxon>
        <taxon>Fungi</taxon>
        <taxon>Dikarya</taxon>
        <taxon>Basidiomycota</taxon>
        <taxon>Agaricomycotina</taxon>
        <taxon>Agaricomycetes</taxon>
        <taxon>Agaricomycetidae</taxon>
        <taxon>Agaricales</taxon>
        <taxon>Tricholomatineae</taxon>
        <taxon>Clitocybaceae</taxon>
        <taxon>Collybia</taxon>
    </lineage>
</organism>
<reference evidence="3" key="1">
    <citation type="submission" date="2020-11" db="EMBL/GenBank/DDBJ databases">
        <authorList>
            <consortium name="DOE Joint Genome Institute"/>
            <person name="Ahrendt S."/>
            <person name="Riley R."/>
            <person name="Andreopoulos W."/>
            <person name="Labutti K."/>
            <person name="Pangilinan J."/>
            <person name="Ruiz-Duenas F.J."/>
            <person name="Barrasa J.M."/>
            <person name="Sanchez-Garcia M."/>
            <person name="Camarero S."/>
            <person name="Miyauchi S."/>
            <person name="Serrano A."/>
            <person name="Linde D."/>
            <person name="Babiker R."/>
            <person name="Drula E."/>
            <person name="Ayuso-Fernandez I."/>
            <person name="Pacheco R."/>
            <person name="Padilla G."/>
            <person name="Ferreira P."/>
            <person name="Barriuso J."/>
            <person name="Kellner H."/>
            <person name="Castanera R."/>
            <person name="Alfaro M."/>
            <person name="Ramirez L."/>
            <person name="Pisabarro A.G."/>
            <person name="Kuo A."/>
            <person name="Tritt A."/>
            <person name="Lipzen A."/>
            <person name="He G."/>
            <person name="Yan M."/>
            <person name="Ng V."/>
            <person name="Cullen D."/>
            <person name="Martin F."/>
            <person name="Rosso M.-N."/>
            <person name="Henrissat B."/>
            <person name="Hibbett D."/>
            <person name="Martinez A.T."/>
            <person name="Grigoriev I.V."/>
        </authorList>
    </citation>
    <scope>NUCLEOTIDE SEQUENCE</scope>
    <source>
        <strain evidence="3">CBS 247.69</strain>
    </source>
</reference>
<feature type="transmembrane region" description="Helical" evidence="1">
    <location>
        <begin position="53"/>
        <end position="77"/>
    </location>
</feature>
<feature type="domain" description="DUF6534" evidence="2">
    <location>
        <begin position="174"/>
        <end position="260"/>
    </location>
</feature>
<dbReference type="EMBL" id="MU150284">
    <property type="protein sequence ID" value="KAF9461456.1"/>
    <property type="molecule type" value="Genomic_DNA"/>
</dbReference>